<dbReference type="AlphaFoldDB" id="A0AA86P5N1"/>
<dbReference type="EMBL" id="CAXDID020000768">
    <property type="protein sequence ID" value="CAL6113563.1"/>
    <property type="molecule type" value="Genomic_DNA"/>
</dbReference>
<evidence type="ECO:0000313" key="4">
    <source>
        <dbReference type="EMBL" id="CAL6094121.1"/>
    </source>
</evidence>
<evidence type="ECO:0000313" key="5">
    <source>
        <dbReference type="EMBL" id="CAL6113563.1"/>
    </source>
</evidence>
<reference evidence="4 6" key="2">
    <citation type="submission" date="2024-07" db="EMBL/GenBank/DDBJ databases">
        <authorList>
            <person name="Akdeniz Z."/>
        </authorList>
    </citation>
    <scope>NUCLEOTIDE SEQUENCE [LARGE SCALE GENOMIC DNA]</scope>
</reference>
<protein>
    <submittedName>
        <fullName evidence="4">Hypothetical_protein</fullName>
    </submittedName>
</protein>
<gene>
    <name evidence="2" type="ORF">HINF_LOCUS18534</name>
    <name evidence="3" type="ORF">HINF_LOCUS28502</name>
    <name evidence="4" type="ORF">HINF_LOCUS67316</name>
    <name evidence="5" type="ORF">HINF_LOCUS77568</name>
</gene>
<evidence type="ECO:0000256" key="1">
    <source>
        <dbReference type="SAM" id="MobiDB-lite"/>
    </source>
</evidence>
<evidence type="ECO:0000313" key="2">
    <source>
        <dbReference type="EMBL" id="CAI9930889.1"/>
    </source>
</evidence>
<feature type="region of interest" description="Disordered" evidence="1">
    <location>
        <begin position="97"/>
        <end position="116"/>
    </location>
</feature>
<dbReference type="EMBL" id="CATOUU010000684">
    <property type="protein sequence ID" value="CAI9940857.1"/>
    <property type="molecule type" value="Genomic_DNA"/>
</dbReference>
<dbReference type="EMBL" id="CATOUU010000465">
    <property type="protein sequence ID" value="CAI9930889.1"/>
    <property type="molecule type" value="Genomic_DNA"/>
</dbReference>
<dbReference type="EMBL" id="CAXDID020000464">
    <property type="protein sequence ID" value="CAL6094121.1"/>
    <property type="molecule type" value="Genomic_DNA"/>
</dbReference>
<sequence length="128" mass="14486">MEIESNSVRLCHSLAGPDKDAQPSRRSAQRLGLTCTAMDCCKKFQVSCGDYKDDIVFQRRQKRSDRFSPPERSNSVLLLPRCRLEFSRAGYSEVAPGTKITSRQAADPSRKAVANSSMYERGQIQYQY</sequence>
<dbReference type="Proteomes" id="UP001642409">
    <property type="component" value="Unassembled WGS sequence"/>
</dbReference>
<evidence type="ECO:0000313" key="6">
    <source>
        <dbReference type="Proteomes" id="UP001642409"/>
    </source>
</evidence>
<comment type="caution">
    <text evidence="2">The sequence shown here is derived from an EMBL/GenBank/DDBJ whole genome shotgun (WGS) entry which is preliminary data.</text>
</comment>
<accession>A0AA86P5N1</accession>
<evidence type="ECO:0000313" key="3">
    <source>
        <dbReference type="EMBL" id="CAI9940857.1"/>
    </source>
</evidence>
<proteinExistence type="predicted"/>
<reference evidence="2" key="1">
    <citation type="submission" date="2023-06" db="EMBL/GenBank/DDBJ databases">
        <authorList>
            <person name="Kurt Z."/>
        </authorList>
    </citation>
    <scope>NUCLEOTIDE SEQUENCE</scope>
</reference>
<organism evidence="2">
    <name type="scientific">Hexamita inflata</name>
    <dbReference type="NCBI Taxonomy" id="28002"/>
    <lineage>
        <taxon>Eukaryota</taxon>
        <taxon>Metamonada</taxon>
        <taxon>Diplomonadida</taxon>
        <taxon>Hexamitidae</taxon>
        <taxon>Hexamitinae</taxon>
        <taxon>Hexamita</taxon>
    </lineage>
</organism>
<name>A0AA86P5N1_9EUKA</name>
<keyword evidence="6" id="KW-1185">Reference proteome</keyword>